<sequence>MASNMMWAHEIIHYVSMGHFNKNVFFIGIFLSLFIIFFILREQLFVNEEQWLRRMIPHHSTALTTTNKLIKRIKDLKNTPQLYKLTKDIVYNQEREIIQMKLMLNKYL</sequence>
<dbReference type="InterPro" id="IPR012347">
    <property type="entry name" value="Ferritin-like"/>
</dbReference>
<dbReference type="InterPro" id="IPR005183">
    <property type="entry name" value="DUF305_CopM-like"/>
</dbReference>
<feature type="domain" description="DUF305" evidence="2">
    <location>
        <begin position="48"/>
        <end position="104"/>
    </location>
</feature>
<accession>A0A6C0C3A7</accession>
<dbReference type="Pfam" id="PF03713">
    <property type="entry name" value="DUF305"/>
    <property type="match status" value="1"/>
</dbReference>
<keyword evidence="1" id="KW-0472">Membrane</keyword>
<protein>
    <recommendedName>
        <fullName evidence="2">DUF305 domain-containing protein</fullName>
    </recommendedName>
</protein>
<dbReference type="EMBL" id="MN739323">
    <property type="protein sequence ID" value="QHS98792.1"/>
    <property type="molecule type" value="Genomic_DNA"/>
</dbReference>
<evidence type="ECO:0000313" key="3">
    <source>
        <dbReference type="EMBL" id="QHS98792.1"/>
    </source>
</evidence>
<dbReference type="Gene3D" id="1.20.1260.10">
    <property type="match status" value="1"/>
</dbReference>
<keyword evidence="1" id="KW-0812">Transmembrane</keyword>
<proteinExistence type="predicted"/>
<name>A0A6C0C3A7_9ZZZZ</name>
<reference evidence="3" key="1">
    <citation type="journal article" date="2020" name="Nature">
        <title>Giant virus diversity and host interactions through global metagenomics.</title>
        <authorList>
            <person name="Schulz F."/>
            <person name="Roux S."/>
            <person name="Paez-Espino D."/>
            <person name="Jungbluth S."/>
            <person name="Walsh D.A."/>
            <person name="Denef V.J."/>
            <person name="McMahon K.D."/>
            <person name="Konstantinidis K.T."/>
            <person name="Eloe-Fadrosh E.A."/>
            <person name="Kyrpides N.C."/>
            <person name="Woyke T."/>
        </authorList>
    </citation>
    <scope>NUCLEOTIDE SEQUENCE</scope>
    <source>
        <strain evidence="3">GVMAG-M-3300020185-18</strain>
    </source>
</reference>
<feature type="transmembrane region" description="Helical" evidence="1">
    <location>
        <begin position="20"/>
        <end position="40"/>
    </location>
</feature>
<organism evidence="3">
    <name type="scientific">viral metagenome</name>
    <dbReference type="NCBI Taxonomy" id="1070528"/>
    <lineage>
        <taxon>unclassified sequences</taxon>
        <taxon>metagenomes</taxon>
        <taxon>organismal metagenomes</taxon>
    </lineage>
</organism>
<keyword evidence="1" id="KW-1133">Transmembrane helix</keyword>
<dbReference type="AlphaFoldDB" id="A0A6C0C3A7"/>
<evidence type="ECO:0000259" key="2">
    <source>
        <dbReference type="Pfam" id="PF03713"/>
    </source>
</evidence>
<evidence type="ECO:0000256" key="1">
    <source>
        <dbReference type="SAM" id="Phobius"/>
    </source>
</evidence>